<dbReference type="InterPro" id="IPR029001">
    <property type="entry name" value="ITPase-like_fam"/>
</dbReference>
<dbReference type="RefSeq" id="WP_126788593.1">
    <property type="nucleotide sequence ID" value="NZ_PIPN01000002.1"/>
</dbReference>
<keyword evidence="3 4" id="KW-0546">Nucleotide metabolism</keyword>
<comment type="caution">
    <text evidence="5">The sequence shown here is derived from an EMBL/GenBank/DDBJ whole genome shotgun (WGS) entry which is preliminary data.</text>
</comment>
<feature type="site" description="Important for substrate specificity" evidence="4">
    <location>
        <position position="72"/>
    </location>
</feature>
<dbReference type="Gene3D" id="3.90.950.10">
    <property type="match status" value="1"/>
</dbReference>
<accession>A0ABY0BZT1</accession>
<evidence type="ECO:0000256" key="2">
    <source>
        <dbReference type="ARBA" id="ARBA00022801"/>
    </source>
</evidence>
<keyword evidence="6" id="KW-1185">Reference proteome</keyword>
<protein>
    <recommendedName>
        <fullName evidence="4">dTTP/UTP pyrophosphatase</fullName>
        <shortName evidence="4">dTTPase/UTPase</shortName>
        <ecNumber evidence="4">3.6.1.9</ecNumber>
    </recommendedName>
    <alternativeName>
        <fullName evidence="4">Nucleoside triphosphate pyrophosphatase</fullName>
    </alternativeName>
    <alternativeName>
        <fullName evidence="4">Nucleotide pyrophosphatase</fullName>
        <shortName evidence="4">Nucleotide PPase</shortName>
    </alternativeName>
</protein>
<comment type="catalytic activity">
    <reaction evidence="4">
        <text>dTTP + H2O = dTMP + diphosphate + H(+)</text>
        <dbReference type="Rhea" id="RHEA:28534"/>
        <dbReference type="ChEBI" id="CHEBI:15377"/>
        <dbReference type="ChEBI" id="CHEBI:15378"/>
        <dbReference type="ChEBI" id="CHEBI:33019"/>
        <dbReference type="ChEBI" id="CHEBI:37568"/>
        <dbReference type="ChEBI" id="CHEBI:63528"/>
        <dbReference type="EC" id="3.6.1.9"/>
    </reaction>
</comment>
<dbReference type="NCBIfam" id="TIGR00172">
    <property type="entry name" value="maf"/>
    <property type="match status" value="1"/>
</dbReference>
<dbReference type="CDD" id="cd00555">
    <property type="entry name" value="Maf"/>
    <property type="match status" value="1"/>
</dbReference>
<comment type="similarity">
    <text evidence="4">Belongs to the Maf family. YhdE subfamily.</text>
</comment>
<comment type="caution">
    <text evidence="4">Lacks conserved residue(s) required for the propagation of feature annotation.</text>
</comment>
<dbReference type="Pfam" id="PF02545">
    <property type="entry name" value="Maf"/>
    <property type="match status" value="1"/>
</dbReference>
<sequence length="191" mass="21272">MKPLYLASGSPRRYELLQLLQYPFSVIRPHVPEIPQDDEAAHAYVSRLACSKASAGLPLRESTAGIVIGADTIVVVDGDILEKPRDKTHFLQMFSRLSGRAHQVMTAVCVDDGDRQLHDLVTTEIRFRQISSDEAEHYWTTGEPTDKAGGYGIQGYAGKFVEFIRGSYFAVVGLPLYETDQLIKRLAEDSQ</sequence>
<keyword evidence="4" id="KW-0963">Cytoplasm</keyword>
<dbReference type="PANTHER" id="PTHR43213:SF5">
    <property type="entry name" value="BIFUNCTIONAL DTTP_UTP PYROPHOSPHATASE_METHYLTRANSFERASE PROTEIN-RELATED"/>
    <property type="match status" value="1"/>
</dbReference>
<name>A0ABY0BZT1_9GAMM</name>
<comment type="function">
    <text evidence="4">Nucleoside triphosphate pyrophosphatase that hydrolyzes dTTP and UTP. May have a dual role in cell division arrest and in preventing the incorporation of modified nucleotides into cellular nucleic acids.</text>
</comment>
<evidence type="ECO:0000256" key="4">
    <source>
        <dbReference type="HAMAP-Rule" id="MF_00528"/>
    </source>
</evidence>
<dbReference type="Proteomes" id="UP000287410">
    <property type="component" value="Unassembled WGS sequence"/>
</dbReference>
<dbReference type="SUPFAM" id="SSF52972">
    <property type="entry name" value="ITPase-like"/>
    <property type="match status" value="1"/>
</dbReference>
<feature type="site" description="Important for substrate specificity" evidence="4">
    <location>
        <position position="12"/>
    </location>
</feature>
<dbReference type="InterPro" id="IPR003697">
    <property type="entry name" value="Maf-like"/>
</dbReference>
<comment type="catalytic activity">
    <reaction evidence="4">
        <text>UTP + H2O = UMP + diphosphate + H(+)</text>
        <dbReference type="Rhea" id="RHEA:29395"/>
        <dbReference type="ChEBI" id="CHEBI:15377"/>
        <dbReference type="ChEBI" id="CHEBI:15378"/>
        <dbReference type="ChEBI" id="CHEBI:33019"/>
        <dbReference type="ChEBI" id="CHEBI:46398"/>
        <dbReference type="ChEBI" id="CHEBI:57865"/>
        <dbReference type="EC" id="3.6.1.9"/>
    </reaction>
</comment>
<reference evidence="5 6" key="1">
    <citation type="journal article" date="2018" name="Front. Microbiol.">
        <title>Genome-Based Analysis Reveals the Taxonomy and Diversity of the Family Idiomarinaceae.</title>
        <authorList>
            <person name="Liu Y."/>
            <person name="Lai Q."/>
            <person name="Shao Z."/>
        </authorList>
    </citation>
    <scope>NUCLEOTIDE SEQUENCE [LARGE SCALE GENOMIC DNA]</scope>
    <source>
        <strain evidence="5 6">GBSy1</strain>
    </source>
</reference>
<evidence type="ECO:0000313" key="6">
    <source>
        <dbReference type="Proteomes" id="UP000287410"/>
    </source>
</evidence>
<evidence type="ECO:0000256" key="1">
    <source>
        <dbReference type="ARBA" id="ARBA00001968"/>
    </source>
</evidence>
<keyword evidence="2 4" id="KW-0378">Hydrolase</keyword>
<feature type="active site" description="Proton acceptor" evidence="4">
    <location>
        <position position="71"/>
    </location>
</feature>
<dbReference type="PIRSF" id="PIRSF006305">
    <property type="entry name" value="Maf"/>
    <property type="match status" value="1"/>
</dbReference>
<dbReference type="HAMAP" id="MF_00528">
    <property type="entry name" value="Maf"/>
    <property type="match status" value="1"/>
</dbReference>
<evidence type="ECO:0000313" key="5">
    <source>
        <dbReference type="EMBL" id="RUO30612.1"/>
    </source>
</evidence>
<comment type="cofactor">
    <cofactor evidence="1 4">
        <name>a divalent metal cation</name>
        <dbReference type="ChEBI" id="CHEBI:60240"/>
    </cofactor>
</comment>
<dbReference type="EMBL" id="PIPN01000002">
    <property type="protein sequence ID" value="RUO30612.1"/>
    <property type="molecule type" value="Genomic_DNA"/>
</dbReference>
<proteinExistence type="inferred from homology"/>
<dbReference type="EC" id="3.6.1.9" evidence="4"/>
<organism evidence="5 6">
    <name type="scientific">Aliidiomarina sedimenti</name>
    <dbReference type="NCBI Taxonomy" id="1933879"/>
    <lineage>
        <taxon>Bacteria</taxon>
        <taxon>Pseudomonadati</taxon>
        <taxon>Pseudomonadota</taxon>
        <taxon>Gammaproteobacteria</taxon>
        <taxon>Alteromonadales</taxon>
        <taxon>Idiomarinaceae</taxon>
        <taxon>Aliidiomarina</taxon>
    </lineage>
</organism>
<dbReference type="PANTHER" id="PTHR43213">
    <property type="entry name" value="BIFUNCTIONAL DTTP/UTP PYROPHOSPHATASE/METHYLTRANSFERASE PROTEIN-RELATED"/>
    <property type="match status" value="1"/>
</dbReference>
<comment type="subcellular location">
    <subcellularLocation>
        <location evidence="4">Cytoplasm</location>
    </subcellularLocation>
</comment>
<gene>
    <name evidence="5" type="ORF">CWE12_05015</name>
</gene>
<evidence type="ECO:0000256" key="3">
    <source>
        <dbReference type="ARBA" id="ARBA00023080"/>
    </source>
</evidence>
<feature type="site" description="Important for substrate specificity" evidence="4">
    <location>
        <position position="154"/>
    </location>
</feature>